<dbReference type="GO" id="GO:0005634">
    <property type="term" value="C:nucleus"/>
    <property type="evidence" value="ECO:0007669"/>
    <property type="project" value="TreeGrafter"/>
</dbReference>
<dbReference type="PROSITE" id="PS51886">
    <property type="entry name" value="TLDC"/>
    <property type="match status" value="1"/>
</dbReference>
<dbReference type="GO" id="GO:0006979">
    <property type="term" value="P:response to oxidative stress"/>
    <property type="evidence" value="ECO:0007669"/>
    <property type="project" value="TreeGrafter"/>
</dbReference>
<dbReference type="GeneTree" id="ENSGT00940000155187"/>
<evidence type="ECO:0000313" key="4">
    <source>
        <dbReference type="Proteomes" id="UP000694388"/>
    </source>
</evidence>
<dbReference type="InterPro" id="IPR006571">
    <property type="entry name" value="TLDc_dom"/>
</dbReference>
<feature type="region of interest" description="Disordered" evidence="1">
    <location>
        <begin position="95"/>
        <end position="138"/>
    </location>
</feature>
<evidence type="ECO:0000256" key="1">
    <source>
        <dbReference type="SAM" id="MobiDB-lite"/>
    </source>
</evidence>
<name>A0A8C4X1Z0_EPTBU</name>
<reference evidence="3" key="2">
    <citation type="submission" date="2025-09" db="UniProtKB">
        <authorList>
            <consortium name="Ensembl"/>
        </authorList>
    </citation>
    <scope>IDENTIFICATION</scope>
</reference>
<reference evidence="3" key="1">
    <citation type="submission" date="2025-08" db="UniProtKB">
        <authorList>
            <consortium name="Ensembl"/>
        </authorList>
    </citation>
    <scope>IDENTIFICATION</scope>
</reference>
<feature type="compositionally biased region" description="Polar residues" evidence="1">
    <location>
        <begin position="107"/>
        <end position="130"/>
    </location>
</feature>
<dbReference type="Proteomes" id="UP000694388">
    <property type="component" value="Unplaced"/>
</dbReference>
<dbReference type="OMA" id="NCINIEL"/>
<dbReference type="PANTHER" id="PTHR23354:SF69">
    <property type="entry name" value="OXIDATION RESISTANCE PROTEIN 1"/>
    <property type="match status" value="1"/>
</dbReference>
<evidence type="ECO:0000259" key="2">
    <source>
        <dbReference type="PROSITE" id="PS51886"/>
    </source>
</evidence>
<protein>
    <submittedName>
        <fullName evidence="3">Oxidation resistance 1b</fullName>
    </submittedName>
</protein>
<feature type="domain" description="TLDc" evidence="2">
    <location>
        <begin position="407"/>
        <end position="569"/>
    </location>
</feature>
<sequence length="569" mass="64310">AVYSTSEEEEALNERFLKINCKYITHGKGIVGGVLLVTLNNIMFDPHKTDALVLENGCKEYGIMCPLEEVTSASLFHDIVNPQLKMNFSVNKHCPDTSRDKLPSGHVQRQLSSGANSRPETNSCLNTSGAKLSKEKHRLDTSGAKLTGAKHCLDMSRDKLLSGHKYCLDTIGDKHHPDTIGDKHCPDTIRAKMSRRTLLRYIWRQTPVRTRPETNSHLNINTACTLPETNTTQKSIIYAFAPLYEHVISGAAFHTFTRLLFTCECLFAGFAGKRIRGPIMFLCLRVCKPMIKTFVSHIDAVMQQYAQRDTEPEYWFAVPQERCDHLLAFFVHWTPEAYSLEGSEAGRNGGFVLLEKAKELEIIDDYFKDREWEIVTTNESKRRGNIAVASMDVGPDANKPTLKGDSAILEPEHIEKQLTVELPPRTVGYPWTLLYSTSEHGMSLKTLYRTMSNTDAPVLLVIKDTDKQVFGALASDPFKVSDHFFGTGETFLFAFNPAFKSYKWTGENMFFIKGDMDSLAIGGGSGQFGLWLDEDLYHGRSHFCKTFNNDTLSKKEDFFIQELECWVFE</sequence>
<organism evidence="3 4">
    <name type="scientific">Eptatretus burgeri</name>
    <name type="common">Inshore hagfish</name>
    <dbReference type="NCBI Taxonomy" id="7764"/>
    <lineage>
        <taxon>Eukaryota</taxon>
        <taxon>Metazoa</taxon>
        <taxon>Chordata</taxon>
        <taxon>Craniata</taxon>
        <taxon>Vertebrata</taxon>
        <taxon>Cyclostomata</taxon>
        <taxon>Myxini</taxon>
        <taxon>Myxiniformes</taxon>
        <taxon>Myxinidae</taxon>
        <taxon>Eptatretinae</taxon>
        <taxon>Eptatretus</taxon>
    </lineage>
</organism>
<dbReference type="AlphaFoldDB" id="A0A8C4X1Z0"/>
<accession>A0A8C4X1Z0</accession>
<dbReference type="Ensembl" id="ENSEBUT00000027390.1">
    <property type="protein sequence ID" value="ENSEBUP00000026814.1"/>
    <property type="gene ID" value="ENSEBUG00000016501.1"/>
</dbReference>
<proteinExistence type="predicted"/>
<evidence type="ECO:0000313" key="3">
    <source>
        <dbReference type="Ensembl" id="ENSEBUP00000026814.1"/>
    </source>
</evidence>
<dbReference type="PANTHER" id="PTHR23354">
    <property type="entry name" value="NUCLEOLAR PROTEIN 7/ESTROGEN RECEPTOR COACTIVATOR-RELATED"/>
    <property type="match status" value="1"/>
</dbReference>
<dbReference type="Pfam" id="PF07534">
    <property type="entry name" value="TLD"/>
    <property type="match status" value="1"/>
</dbReference>
<dbReference type="SMART" id="SM00584">
    <property type="entry name" value="TLDc"/>
    <property type="match status" value="1"/>
</dbReference>
<keyword evidence="4" id="KW-1185">Reference proteome</keyword>